<gene>
    <name evidence="2" type="primary">LOC111358383</name>
</gene>
<evidence type="ECO:0000313" key="1">
    <source>
        <dbReference type="Proteomes" id="UP000301870"/>
    </source>
</evidence>
<dbReference type="GeneID" id="111358383"/>
<keyword evidence="1" id="KW-1185">Reference proteome</keyword>
<proteinExistence type="predicted"/>
<protein>
    <submittedName>
        <fullName evidence="2">Uncharacterized protein LOC111358383</fullName>
    </submittedName>
</protein>
<dbReference type="AlphaFoldDB" id="A0A9J7IW44"/>
<reference evidence="2" key="1">
    <citation type="submission" date="2025-08" db="UniProtKB">
        <authorList>
            <consortium name="RefSeq"/>
        </authorList>
    </citation>
    <scope>IDENTIFICATION</scope>
    <source>
        <strain evidence="2">Ishihara</strain>
        <tissue evidence="2">Whole body</tissue>
    </source>
</reference>
<evidence type="ECO:0000313" key="2">
    <source>
        <dbReference type="RefSeq" id="XP_022829271.1"/>
    </source>
</evidence>
<dbReference type="KEGG" id="sliu:111358383"/>
<organism evidence="1 2">
    <name type="scientific">Spodoptera litura</name>
    <name type="common">Asian cotton leafworm</name>
    <dbReference type="NCBI Taxonomy" id="69820"/>
    <lineage>
        <taxon>Eukaryota</taxon>
        <taxon>Metazoa</taxon>
        <taxon>Ecdysozoa</taxon>
        <taxon>Arthropoda</taxon>
        <taxon>Hexapoda</taxon>
        <taxon>Insecta</taxon>
        <taxon>Pterygota</taxon>
        <taxon>Neoptera</taxon>
        <taxon>Endopterygota</taxon>
        <taxon>Lepidoptera</taxon>
        <taxon>Glossata</taxon>
        <taxon>Ditrysia</taxon>
        <taxon>Noctuoidea</taxon>
        <taxon>Noctuidae</taxon>
        <taxon>Amphipyrinae</taxon>
        <taxon>Spodoptera</taxon>
    </lineage>
</organism>
<sequence length="249" mass="29365">MLFGTIKKLITSEYREFNDTILVESPFRETTRDGKDILRLVQLGLTSRAFIIAYEHDIMGKQTTSRGGSPLCRASSVIEILSMYPWESIKISVFKKTRKQILKATFINDGVRYFELLDMPKRNIFWSLWRHNIKELNSSYKKWPFTIMSSIKNCNDDAFERRVAECIELRFIKHTEKEKWATWTDKYLYLGSQREAEDKIRPVPLPGLGRAEEIKLLYLKPRYFGCWEQSEHWVQCGDSSLELIKDNDD</sequence>
<dbReference type="OrthoDB" id="6021951at2759"/>
<name>A0A9J7IW44_SPOLT</name>
<dbReference type="RefSeq" id="XP_022829271.1">
    <property type="nucleotide sequence ID" value="XM_022973503.1"/>
</dbReference>
<accession>A0A9J7IW44</accession>
<dbReference type="Proteomes" id="UP000301870">
    <property type="component" value="Chromosome 27"/>
</dbReference>